<protein>
    <submittedName>
        <fullName evidence="2">Uncharacterized protein</fullName>
    </submittedName>
</protein>
<reference evidence="2 3" key="1">
    <citation type="submission" date="2021-05" db="EMBL/GenBank/DDBJ databases">
        <title>A Polyphasic approach of four new species of the genus Ohtaekwangia: Ohtaekwangia histidinii sp. nov., Ohtaekwangia cretensis sp. nov., Ohtaekwangia indiensis sp. nov., Ohtaekwangia reichenbachii sp. nov. from diverse environment.</title>
        <authorList>
            <person name="Octaviana S."/>
        </authorList>
    </citation>
    <scope>NUCLEOTIDE SEQUENCE [LARGE SCALE GENOMIC DNA]</scope>
    <source>
        <strain evidence="2 3">PWU5</strain>
    </source>
</reference>
<proteinExistence type="predicted"/>
<dbReference type="RefSeq" id="WP_254084875.1">
    <property type="nucleotide sequence ID" value="NZ_JAHESE010000012.1"/>
</dbReference>
<dbReference type="Proteomes" id="UP001319080">
    <property type="component" value="Unassembled WGS sequence"/>
</dbReference>
<evidence type="ECO:0000256" key="1">
    <source>
        <dbReference type="SAM" id="Phobius"/>
    </source>
</evidence>
<name>A0AAP2DXR5_9BACT</name>
<evidence type="ECO:0000313" key="2">
    <source>
        <dbReference type="EMBL" id="MBT1709296.1"/>
    </source>
</evidence>
<keyword evidence="3" id="KW-1185">Reference proteome</keyword>
<feature type="transmembrane region" description="Helical" evidence="1">
    <location>
        <begin position="213"/>
        <end position="232"/>
    </location>
</feature>
<gene>
    <name evidence="2" type="ORF">KK062_13720</name>
</gene>
<feature type="transmembrane region" description="Helical" evidence="1">
    <location>
        <begin position="146"/>
        <end position="170"/>
    </location>
</feature>
<evidence type="ECO:0000313" key="3">
    <source>
        <dbReference type="Proteomes" id="UP001319080"/>
    </source>
</evidence>
<dbReference type="EMBL" id="JAHESE010000012">
    <property type="protein sequence ID" value="MBT1709296.1"/>
    <property type="molecule type" value="Genomic_DNA"/>
</dbReference>
<keyword evidence="1" id="KW-0812">Transmembrane</keyword>
<feature type="transmembrane region" description="Helical" evidence="1">
    <location>
        <begin position="270"/>
        <end position="289"/>
    </location>
</feature>
<feature type="transmembrane region" description="Helical" evidence="1">
    <location>
        <begin position="190"/>
        <end position="207"/>
    </location>
</feature>
<dbReference type="AlphaFoldDB" id="A0AAP2DXR5"/>
<organism evidence="2 3">
    <name type="scientific">Dawidia cretensis</name>
    <dbReference type="NCBI Taxonomy" id="2782350"/>
    <lineage>
        <taxon>Bacteria</taxon>
        <taxon>Pseudomonadati</taxon>
        <taxon>Bacteroidota</taxon>
        <taxon>Cytophagia</taxon>
        <taxon>Cytophagales</taxon>
        <taxon>Chryseotaleaceae</taxon>
        <taxon>Dawidia</taxon>
    </lineage>
</organism>
<accession>A0AAP2DXR5</accession>
<keyword evidence="1" id="KW-1133">Transmembrane helix</keyword>
<keyword evidence="1" id="KW-0472">Membrane</keyword>
<comment type="caution">
    <text evidence="2">The sequence shown here is derived from an EMBL/GenBank/DDBJ whole genome shotgun (WGS) entry which is preliminary data.</text>
</comment>
<sequence>MQYKKLLSLVVLSLFFCTTYGQRVTEFRNMSREGDQRLFRRDYVKLTVEQLDSLKKKAGQDKIILYIDDVPFEDLVGEFADSATVTFKFEKSDNSDNPEAKAWAFFYKKPRKWILQDKKISVGIKGQHAVPSTATIDIVIIQSIQYWLGILLIALLLALLIWLSVSSNLLRDTTGTSTIRPPYSLARTQFTFWLMLISSAYIFLWISTGEMPVLTSSTLILLGISGGTSVIAKIIDNSQSLYALTDDKTDGFFIDILSDEKGISVHRLQMVVFTLIVGLIYCYDVIVIFEMPEFDNNLLMLMGISSGAYAGLKSTEHSSTTPVG</sequence>